<keyword evidence="1" id="KW-1133">Transmembrane helix</keyword>
<dbReference type="GO" id="GO:0005886">
    <property type="term" value="C:plasma membrane"/>
    <property type="evidence" value="ECO:0007669"/>
    <property type="project" value="TreeGrafter"/>
</dbReference>
<evidence type="ECO:0008006" key="4">
    <source>
        <dbReference type="Google" id="ProtNLM"/>
    </source>
</evidence>
<dbReference type="PANTHER" id="PTHR40106">
    <property type="entry name" value="INNER MEMBRANE PROTEIN RCLC"/>
    <property type="match status" value="1"/>
</dbReference>
<keyword evidence="1" id="KW-0472">Membrane</keyword>
<evidence type="ECO:0000313" key="3">
    <source>
        <dbReference type="Proteomes" id="UP000035017"/>
    </source>
</evidence>
<dbReference type="EMBL" id="JXQV01000021">
    <property type="protein sequence ID" value="KIQ00339.1"/>
    <property type="molecule type" value="Genomic_DNA"/>
</dbReference>
<dbReference type="Pfam" id="PF04224">
    <property type="entry name" value="DUF417"/>
    <property type="match status" value="1"/>
</dbReference>
<comment type="caution">
    <text evidence="2">The sequence shown here is derived from an EMBL/GenBank/DDBJ whole genome shotgun (WGS) entry which is preliminary data.</text>
</comment>
<dbReference type="Proteomes" id="UP000035017">
    <property type="component" value="Unassembled WGS sequence"/>
</dbReference>
<dbReference type="GO" id="GO:1901530">
    <property type="term" value="P:response to hypochlorite"/>
    <property type="evidence" value="ECO:0007669"/>
    <property type="project" value="TreeGrafter"/>
</dbReference>
<name>A0A0D0JXF2_AGRTU</name>
<dbReference type="OrthoDB" id="1118972at2"/>
<dbReference type="AlphaFoldDB" id="A0A0D0JXF2"/>
<organism evidence="2 3">
    <name type="scientific">Agrobacterium tumefaciens</name>
    <dbReference type="NCBI Taxonomy" id="358"/>
    <lineage>
        <taxon>Bacteria</taxon>
        <taxon>Pseudomonadati</taxon>
        <taxon>Pseudomonadota</taxon>
        <taxon>Alphaproteobacteria</taxon>
        <taxon>Hyphomicrobiales</taxon>
        <taxon>Rhizobiaceae</taxon>
        <taxon>Rhizobium/Agrobacterium group</taxon>
        <taxon>Agrobacterium</taxon>
        <taxon>Agrobacterium tumefaciens complex</taxon>
    </lineage>
</organism>
<gene>
    <name evidence="2" type="ORF">RU07_17425</name>
</gene>
<feature type="transmembrane region" description="Helical" evidence="1">
    <location>
        <begin position="135"/>
        <end position="157"/>
    </location>
</feature>
<evidence type="ECO:0000256" key="1">
    <source>
        <dbReference type="SAM" id="Phobius"/>
    </source>
</evidence>
<dbReference type="PANTHER" id="PTHR40106:SF1">
    <property type="entry name" value="INNER MEMBRANE PROTEIN RCLC"/>
    <property type="match status" value="1"/>
</dbReference>
<protein>
    <recommendedName>
        <fullName evidence="4">DUF417 family protein</fullName>
    </recommendedName>
</protein>
<dbReference type="InterPro" id="IPR007339">
    <property type="entry name" value="RclC-like"/>
</dbReference>
<sequence length="169" mass="17653">MTLLSPTAAAAKLLNSQKAHHFTLTAGRAISLAGVVLPLLLIGLLKFTQVEVEALKPLISGTPWLAWLYQVFGFAGTSYLLGVVEMITAVLFIASLWSVSAGIVAGALGALIFLTTVSTLFALPIWDASSGGFPFLNFIGTFLIKDVALLGVSLAILGESLLKNVTAGH</sequence>
<keyword evidence="1" id="KW-0812">Transmembrane</keyword>
<feature type="transmembrane region" description="Helical" evidence="1">
    <location>
        <begin position="26"/>
        <end position="45"/>
    </location>
</feature>
<feature type="transmembrane region" description="Helical" evidence="1">
    <location>
        <begin position="103"/>
        <end position="123"/>
    </location>
</feature>
<reference evidence="2 3" key="1">
    <citation type="submission" date="2014-12" db="EMBL/GenBank/DDBJ databases">
        <title>16Stimator: statistical estimation of ribosomal gene copy numbers from draft genome assemblies.</title>
        <authorList>
            <person name="Perisin M.A."/>
            <person name="Vetter M."/>
            <person name="Gilbert J.A."/>
            <person name="Bergelson J."/>
        </authorList>
    </citation>
    <scope>NUCLEOTIDE SEQUENCE [LARGE SCALE GENOMIC DNA]</scope>
    <source>
        <strain evidence="2 3">MEJ076</strain>
    </source>
</reference>
<evidence type="ECO:0000313" key="2">
    <source>
        <dbReference type="EMBL" id="KIQ00339.1"/>
    </source>
</evidence>
<proteinExistence type="predicted"/>
<accession>A0A0D0JXF2</accession>
<dbReference type="InterPro" id="IPR016865">
    <property type="entry name" value="RclC"/>
</dbReference>
<feature type="transmembrane region" description="Helical" evidence="1">
    <location>
        <begin position="66"/>
        <end position="97"/>
    </location>
</feature>
<dbReference type="PIRSF" id="PIRSF028065">
    <property type="entry name" value="UCP028065"/>
    <property type="match status" value="1"/>
</dbReference>